<evidence type="ECO:0000313" key="1">
    <source>
        <dbReference type="EMBL" id="KAK0435535.1"/>
    </source>
</evidence>
<dbReference type="AlphaFoldDB" id="A0AA39J3N8"/>
<comment type="caution">
    <text evidence="1">The sequence shown here is derived from an EMBL/GenBank/DDBJ whole genome shotgun (WGS) entry which is preliminary data.</text>
</comment>
<dbReference type="EMBL" id="JAUEPT010000062">
    <property type="protein sequence ID" value="KAK0435535.1"/>
    <property type="molecule type" value="Genomic_DNA"/>
</dbReference>
<keyword evidence="2" id="KW-1185">Reference proteome</keyword>
<gene>
    <name evidence="1" type="ORF">EV421DRAFT_1740188</name>
</gene>
<organism evidence="1 2">
    <name type="scientific">Armillaria borealis</name>
    <dbReference type="NCBI Taxonomy" id="47425"/>
    <lineage>
        <taxon>Eukaryota</taxon>
        <taxon>Fungi</taxon>
        <taxon>Dikarya</taxon>
        <taxon>Basidiomycota</taxon>
        <taxon>Agaricomycotina</taxon>
        <taxon>Agaricomycetes</taxon>
        <taxon>Agaricomycetidae</taxon>
        <taxon>Agaricales</taxon>
        <taxon>Marasmiineae</taxon>
        <taxon>Physalacriaceae</taxon>
        <taxon>Armillaria</taxon>
    </lineage>
</organism>
<protein>
    <submittedName>
        <fullName evidence="1">Uncharacterized protein</fullName>
    </submittedName>
</protein>
<proteinExistence type="predicted"/>
<evidence type="ECO:0000313" key="2">
    <source>
        <dbReference type="Proteomes" id="UP001175226"/>
    </source>
</evidence>
<sequence>MKSSFPAPILSGSGVSSSRAVNNEFHHLPLRLIASSILSRVQTTRIVLSLLDKPLVQLHLIISVIHFIRALVKDICVTVFEASSPAQSILLDLQHIVLHNRRLVKPPGVKKHHLDRFLCSELEAVDSLEGEGSIGRELEAPIFGPLCPLLNTLEPSYDSGYKGAVFCSDSVGNVQRSGTPLKSCLLLDDRIRNLLPRSATFLVPERATPSLWE</sequence>
<accession>A0AA39J3N8</accession>
<name>A0AA39J3N8_9AGAR</name>
<reference evidence="1" key="1">
    <citation type="submission" date="2023-06" db="EMBL/GenBank/DDBJ databases">
        <authorList>
            <consortium name="Lawrence Berkeley National Laboratory"/>
            <person name="Ahrendt S."/>
            <person name="Sahu N."/>
            <person name="Indic B."/>
            <person name="Wong-Bajracharya J."/>
            <person name="Merenyi Z."/>
            <person name="Ke H.-M."/>
            <person name="Monk M."/>
            <person name="Kocsube S."/>
            <person name="Drula E."/>
            <person name="Lipzen A."/>
            <person name="Balint B."/>
            <person name="Henrissat B."/>
            <person name="Andreopoulos B."/>
            <person name="Martin F.M."/>
            <person name="Harder C.B."/>
            <person name="Rigling D."/>
            <person name="Ford K.L."/>
            <person name="Foster G.D."/>
            <person name="Pangilinan J."/>
            <person name="Papanicolaou A."/>
            <person name="Barry K."/>
            <person name="LaButti K."/>
            <person name="Viragh M."/>
            <person name="Koriabine M."/>
            <person name="Yan M."/>
            <person name="Riley R."/>
            <person name="Champramary S."/>
            <person name="Plett K.L."/>
            <person name="Tsai I.J."/>
            <person name="Slot J."/>
            <person name="Sipos G."/>
            <person name="Plett J."/>
            <person name="Nagy L.G."/>
            <person name="Grigoriev I.V."/>
        </authorList>
    </citation>
    <scope>NUCLEOTIDE SEQUENCE</scope>
    <source>
        <strain evidence="1">FPL87.14</strain>
    </source>
</reference>
<dbReference type="Proteomes" id="UP001175226">
    <property type="component" value="Unassembled WGS sequence"/>
</dbReference>